<evidence type="ECO:0000313" key="1">
    <source>
        <dbReference type="EMBL" id="BAC18235.1"/>
    </source>
</evidence>
<dbReference type="EMBL" id="BA000035">
    <property type="protein sequence ID" value="BAC18235.1"/>
    <property type="molecule type" value="Genomic_DNA"/>
</dbReference>
<protein>
    <submittedName>
        <fullName evidence="1">Uncharacterized protein</fullName>
    </submittedName>
</protein>
<dbReference type="Proteomes" id="UP000001409">
    <property type="component" value="Chromosome"/>
</dbReference>
<dbReference type="AlphaFoldDB" id="Q8FPR5"/>
<reference evidence="1 2" key="1">
    <citation type="journal article" date="2003" name="Genome Res.">
        <title>Comparative complete genome sequence analysis of the amino acid replacements responsible for the thermostability of Corynebacterium efficiens.</title>
        <authorList>
            <person name="Nishio Y."/>
            <person name="Nakamura Y."/>
            <person name="Kawarabayasi Y."/>
            <person name="Usuda Y."/>
            <person name="Kimura E."/>
            <person name="Sugimoto S."/>
            <person name="Matsui K."/>
            <person name="Yamagishi A."/>
            <person name="Kikuchi H."/>
            <person name="Ikeo K."/>
            <person name="Gojobori T."/>
        </authorList>
    </citation>
    <scope>NUCLEOTIDE SEQUENCE [LARGE SCALE GENOMIC DNA]</scope>
    <source>
        <strain evidence="2">DSM 44549 / YS-314 / AJ 12310 / JCM 11189 / NBRC 100395</strain>
    </source>
</reference>
<keyword evidence="2" id="KW-1185">Reference proteome</keyword>
<sequence>MRVAVAHLLYTVSMKRTPAALTAAFTLTAGTANLVPASAQDTGSSAGLSSYLMPQHGDCSPHLFNEALPEWRGSDRTSVVYCDNQFAWVGQYQTDWLEAFEFQDGRWWPVEHAGTTQTGLLRGCYSNTDLRSRGASEHFISLVPICTPEELGR</sequence>
<proteinExistence type="predicted"/>
<organism evidence="1 2">
    <name type="scientific">Corynebacterium efficiens (strain DSM 44549 / YS-314 / AJ 12310 / JCM 11189 / NBRC 100395)</name>
    <dbReference type="NCBI Taxonomy" id="196164"/>
    <lineage>
        <taxon>Bacteria</taxon>
        <taxon>Bacillati</taxon>
        <taxon>Actinomycetota</taxon>
        <taxon>Actinomycetes</taxon>
        <taxon>Mycobacteriales</taxon>
        <taxon>Corynebacteriaceae</taxon>
        <taxon>Corynebacterium</taxon>
    </lineage>
</organism>
<name>Q8FPR5_COREF</name>
<accession>Q8FPR5</accession>
<dbReference type="eggNOG" id="ENOG5031K69">
    <property type="taxonomic scope" value="Bacteria"/>
</dbReference>
<evidence type="ECO:0000313" key="2">
    <source>
        <dbReference type="Proteomes" id="UP000001409"/>
    </source>
</evidence>
<dbReference type="KEGG" id="cef:CE1425"/>
<dbReference type="HOGENOM" id="CLU_1710170_0_0_11"/>